<sequence>MGTQGPYRSHSLLDVTPARTILVYRNGDQFYVGKKFVINRRRVSSLESLMTQLNEKVAVPFGVRRLYTPYNGHLVRELEELQQGGRFVAAGREKFRKLDYFHIAPQKPTRMKKVKEIRPVVHSDLIVPSRWQTFHPKPRHINVFTNGNLFIPPAKLVIPRFTLYDWDNVLAMIGEKVQPTSGGVQRLYTMDGFLVDGSSDLIDHHYYVASGLETFKPLPYWETQKVPEDIKIRYTEFKKIMRRNRKRPAEEIKDEDIFDITSNHDNKGSKKEWRLKMFGLFFRSKVRGSKSDTSLVVKQRLSKQSHDQILCQESQLIKRSRHPGQQKKKQKKPHQCKEELLHQEHWPWNKKRSQNN</sequence>
<evidence type="ECO:0000313" key="4">
    <source>
        <dbReference type="Proteomes" id="UP000007648"/>
    </source>
</evidence>
<reference evidence="3" key="2">
    <citation type="submission" date="2025-08" db="UniProtKB">
        <authorList>
            <consortium name="Ensembl"/>
        </authorList>
    </citation>
    <scope>IDENTIFICATION</scope>
</reference>
<evidence type="ECO:0000256" key="1">
    <source>
        <dbReference type="SAM" id="MobiDB-lite"/>
    </source>
</evidence>
<reference evidence="3" key="3">
    <citation type="submission" date="2025-09" db="UniProtKB">
        <authorList>
            <consortium name="Ensembl"/>
        </authorList>
    </citation>
    <scope>IDENTIFICATION</scope>
</reference>
<dbReference type="SUPFAM" id="SSF89837">
    <property type="entry name" value="Doublecortin (DC)"/>
    <property type="match status" value="2"/>
</dbReference>
<dbReference type="GO" id="GO:0005874">
    <property type="term" value="C:microtubule"/>
    <property type="evidence" value="ECO:0007669"/>
    <property type="project" value="TreeGrafter"/>
</dbReference>
<dbReference type="GeneTree" id="ENSGT00940000162396"/>
<proteinExistence type="predicted"/>
<dbReference type="AlphaFoldDB" id="A0A7N4PXU8"/>
<dbReference type="Proteomes" id="UP000007648">
    <property type="component" value="Unassembled WGS sequence"/>
</dbReference>
<accession>A0A7N4PXU8</accession>
<dbReference type="InterPro" id="IPR003533">
    <property type="entry name" value="Doublecortin_dom"/>
</dbReference>
<dbReference type="InterPro" id="IPR036572">
    <property type="entry name" value="Doublecortin_dom_sf"/>
</dbReference>
<organism evidence="3 4">
    <name type="scientific">Sarcophilus harrisii</name>
    <name type="common">Tasmanian devil</name>
    <name type="synonym">Sarcophilus laniarius</name>
    <dbReference type="NCBI Taxonomy" id="9305"/>
    <lineage>
        <taxon>Eukaryota</taxon>
        <taxon>Metazoa</taxon>
        <taxon>Chordata</taxon>
        <taxon>Craniata</taxon>
        <taxon>Vertebrata</taxon>
        <taxon>Euteleostomi</taxon>
        <taxon>Mammalia</taxon>
        <taxon>Metatheria</taxon>
        <taxon>Dasyuromorphia</taxon>
        <taxon>Dasyuridae</taxon>
        <taxon>Sarcophilus</taxon>
    </lineage>
</organism>
<dbReference type="Gene3D" id="3.10.20.230">
    <property type="entry name" value="Doublecortin domain"/>
    <property type="match status" value="2"/>
</dbReference>
<protein>
    <submittedName>
        <fullName evidence="3">Doublecortin domain containing 2C</fullName>
    </submittedName>
</protein>
<evidence type="ECO:0000259" key="2">
    <source>
        <dbReference type="PROSITE" id="PS50309"/>
    </source>
</evidence>
<dbReference type="PANTHER" id="PTHR23004:SF9">
    <property type="entry name" value="DOUBLECORTIN DOMAIN-CONTAINING PROTEIN 2C"/>
    <property type="match status" value="1"/>
</dbReference>
<feature type="domain" description="Doublecortin" evidence="2">
    <location>
        <begin position="19"/>
        <end position="101"/>
    </location>
</feature>
<feature type="compositionally biased region" description="Basic and acidic residues" evidence="1">
    <location>
        <begin position="335"/>
        <end position="347"/>
    </location>
</feature>
<reference evidence="3 4" key="1">
    <citation type="journal article" date="2011" name="Proc. Natl. Acad. Sci. U.S.A.">
        <title>Genetic diversity and population structure of the endangered marsupial Sarcophilus harrisii (Tasmanian devil).</title>
        <authorList>
            <person name="Miller W."/>
            <person name="Hayes V.M."/>
            <person name="Ratan A."/>
            <person name="Petersen D.C."/>
            <person name="Wittekindt N.E."/>
            <person name="Miller J."/>
            <person name="Walenz B."/>
            <person name="Knight J."/>
            <person name="Qi J."/>
            <person name="Zhao F."/>
            <person name="Wang Q."/>
            <person name="Bedoya-Reina O.C."/>
            <person name="Katiyar N."/>
            <person name="Tomsho L.P."/>
            <person name="Kasson L.M."/>
            <person name="Hardie R.A."/>
            <person name="Woodbridge P."/>
            <person name="Tindall E.A."/>
            <person name="Bertelsen M.F."/>
            <person name="Dixon D."/>
            <person name="Pyecroft S."/>
            <person name="Helgen K.M."/>
            <person name="Lesk A.M."/>
            <person name="Pringle T.H."/>
            <person name="Patterson N."/>
            <person name="Zhang Y."/>
            <person name="Kreiss A."/>
            <person name="Woods G.M."/>
            <person name="Jones M.E."/>
            <person name="Schuster S.C."/>
        </authorList>
    </citation>
    <scope>NUCLEOTIDE SEQUENCE [LARGE SCALE GENOMIC DNA]</scope>
</reference>
<dbReference type="PROSITE" id="PS50309">
    <property type="entry name" value="DC"/>
    <property type="match status" value="2"/>
</dbReference>
<keyword evidence="4" id="KW-1185">Reference proteome</keyword>
<dbReference type="Ensembl" id="ENSSHAT00000052405.1">
    <property type="protein sequence ID" value="ENSSHAP00000044011.1"/>
    <property type="gene ID" value="ENSSHAG00000011050.2"/>
</dbReference>
<evidence type="ECO:0000313" key="3">
    <source>
        <dbReference type="Ensembl" id="ENSSHAP00000044011.1"/>
    </source>
</evidence>
<feature type="region of interest" description="Disordered" evidence="1">
    <location>
        <begin position="314"/>
        <end position="356"/>
    </location>
</feature>
<dbReference type="GO" id="GO:0035556">
    <property type="term" value="P:intracellular signal transduction"/>
    <property type="evidence" value="ECO:0007669"/>
    <property type="project" value="InterPro"/>
</dbReference>
<feature type="compositionally biased region" description="Basic residues" evidence="1">
    <location>
        <begin position="318"/>
        <end position="334"/>
    </location>
</feature>
<feature type="domain" description="Doublecortin" evidence="2">
    <location>
        <begin position="139"/>
        <end position="221"/>
    </location>
</feature>
<gene>
    <name evidence="3" type="primary">DCDC2C</name>
</gene>
<dbReference type="Pfam" id="PF03607">
    <property type="entry name" value="DCX"/>
    <property type="match status" value="2"/>
</dbReference>
<dbReference type="SMART" id="SM00537">
    <property type="entry name" value="DCX"/>
    <property type="match status" value="2"/>
</dbReference>
<name>A0A7N4PXU8_SARHA</name>
<dbReference type="PANTHER" id="PTHR23004">
    <property type="entry name" value="DOUBLECORTIN DOMAIN CONTAINING 2"/>
    <property type="match status" value="1"/>
</dbReference>
<dbReference type="GO" id="GO:0005815">
    <property type="term" value="C:microtubule organizing center"/>
    <property type="evidence" value="ECO:0007669"/>
    <property type="project" value="TreeGrafter"/>
</dbReference>